<dbReference type="Proteomes" id="UP001215280">
    <property type="component" value="Unassembled WGS sequence"/>
</dbReference>
<name>A0AAD7P279_9AGAR</name>
<gene>
    <name evidence="1" type="ORF">DFH07DRAFT_948045</name>
</gene>
<comment type="caution">
    <text evidence="1">The sequence shown here is derived from an EMBL/GenBank/DDBJ whole genome shotgun (WGS) entry which is preliminary data.</text>
</comment>
<protein>
    <submittedName>
        <fullName evidence="1">Uncharacterized protein</fullName>
    </submittedName>
</protein>
<reference evidence="1" key="1">
    <citation type="submission" date="2023-03" db="EMBL/GenBank/DDBJ databases">
        <title>Massive genome expansion in bonnet fungi (Mycena s.s.) driven by repeated elements and novel gene families across ecological guilds.</title>
        <authorList>
            <consortium name="Lawrence Berkeley National Laboratory"/>
            <person name="Harder C.B."/>
            <person name="Miyauchi S."/>
            <person name="Viragh M."/>
            <person name="Kuo A."/>
            <person name="Thoen E."/>
            <person name="Andreopoulos B."/>
            <person name="Lu D."/>
            <person name="Skrede I."/>
            <person name="Drula E."/>
            <person name="Henrissat B."/>
            <person name="Morin E."/>
            <person name="Kohler A."/>
            <person name="Barry K."/>
            <person name="LaButti K."/>
            <person name="Morin E."/>
            <person name="Salamov A."/>
            <person name="Lipzen A."/>
            <person name="Mereny Z."/>
            <person name="Hegedus B."/>
            <person name="Baldrian P."/>
            <person name="Stursova M."/>
            <person name="Weitz H."/>
            <person name="Taylor A."/>
            <person name="Grigoriev I.V."/>
            <person name="Nagy L.G."/>
            <person name="Martin F."/>
            <person name="Kauserud H."/>
        </authorList>
    </citation>
    <scope>NUCLEOTIDE SEQUENCE</scope>
    <source>
        <strain evidence="1">CBHHK188m</strain>
    </source>
</reference>
<dbReference type="AlphaFoldDB" id="A0AAD7P279"/>
<evidence type="ECO:0000313" key="1">
    <source>
        <dbReference type="EMBL" id="KAJ7784965.1"/>
    </source>
</evidence>
<evidence type="ECO:0000313" key="2">
    <source>
        <dbReference type="Proteomes" id="UP001215280"/>
    </source>
</evidence>
<dbReference type="EMBL" id="JARJLG010000001">
    <property type="protein sequence ID" value="KAJ7784965.1"/>
    <property type="molecule type" value="Genomic_DNA"/>
</dbReference>
<proteinExistence type="predicted"/>
<organism evidence="1 2">
    <name type="scientific">Mycena maculata</name>
    <dbReference type="NCBI Taxonomy" id="230809"/>
    <lineage>
        <taxon>Eukaryota</taxon>
        <taxon>Fungi</taxon>
        <taxon>Dikarya</taxon>
        <taxon>Basidiomycota</taxon>
        <taxon>Agaricomycotina</taxon>
        <taxon>Agaricomycetes</taxon>
        <taxon>Agaricomycetidae</taxon>
        <taxon>Agaricales</taxon>
        <taxon>Marasmiineae</taxon>
        <taxon>Mycenaceae</taxon>
        <taxon>Mycena</taxon>
    </lineage>
</organism>
<keyword evidence="2" id="KW-1185">Reference proteome</keyword>
<accession>A0AAD7P279</accession>
<sequence length="209" mass="23857">MRLCTNCREAKLKNKFKALGYQDPELDGLDSHKVLVQFKHPLTKDAWAVMRESLEGPIRDKRRSRLLKEHSDIVKARQILAQEVFLAYAATVLPREATFLPTLAGLEAIPEIRSICEHEPNVDGKQIRRFAGCLKELFNERVDRAIKQTDGSFRTNFRVITQLDMADSHTGDNPKHHRLKLILALTHLVMGGKIARRIVGEVFSECFQS</sequence>